<dbReference type="PANTHER" id="PTHR43340">
    <property type="entry name" value="HYPOXANTHINE-GUANINE PHOSPHORIBOSYLTRANSFERASE"/>
    <property type="match status" value="1"/>
</dbReference>
<dbReference type="CDD" id="cd06223">
    <property type="entry name" value="PRTases_typeI"/>
    <property type="match status" value="1"/>
</dbReference>
<evidence type="ECO:0000256" key="12">
    <source>
        <dbReference type="ARBA" id="ARBA00022842"/>
    </source>
</evidence>
<keyword evidence="9" id="KW-0479">Metal-binding</keyword>
<reference evidence="14" key="1">
    <citation type="submission" date="2018-05" db="EMBL/GenBank/DDBJ databases">
        <authorList>
            <person name="Lanie J.A."/>
            <person name="Ng W.-L."/>
            <person name="Kazmierczak K.M."/>
            <person name="Andrzejewski T.M."/>
            <person name="Davidsen T.M."/>
            <person name="Wayne K.J."/>
            <person name="Tettelin H."/>
            <person name="Glass J.I."/>
            <person name="Rusch D."/>
            <person name="Podicherti R."/>
            <person name="Tsui H.-C.T."/>
            <person name="Winkler M.E."/>
        </authorList>
    </citation>
    <scope>NUCLEOTIDE SEQUENCE</scope>
</reference>
<evidence type="ECO:0000256" key="2">
    <source>
        <dbReference type="ARBA" id="ARBA00004496"/>
    </source>
</evidence>
<dbReference type="InterPro" id="IPR050408">
    <property type="entry name" value="HGPRT"/>
</dbReference>
<dbReference type="FunFam" id="3.40.50.2020:FF:000006">
    <property type="entry name" value="Hypoxanthine phosphoribosyltransferase"/>
    <property type="match status" value="1"/>
</dbReference>
<dbReference type="GO" id="GO:0000166">
    <property type="term" value="F:nucleotide binding"/>
    <property type="evidence" value="ECO:0007669"/>
    <property type="project" value="UniProtKB-KW"/>
</dbReference>
<dbReference type="Pfam" id="PF00156">
    <property type="entry name" value="Pribosyltran"/>
    <property type="match status" value="1"/>
</dbReference>
<evidence type="ECO:0000256" key="3">
    <source>
        <dbReference type="ARBA" id="ARBA00004669"/>
    </source>
</evidence>
<keyword evidence="7" id="KW-0328">Glycosyltransferase</keyword>
<comment type="pathway">
    <text evidence="3">Purine metabolism; IMP biosynthesis via salvage pathway; IMP from hypoxanthine: step 1/1.</text>
</comment>
<dbReference type="GO" id="GO:0006178">
    <property type="term" value="P:guanine salvage"/>
    <property type="evidence" value="ECO:0007669"/>
    <property type="project" value="TreeGrafter"/>
</dbReference>
<evidence type="ECO:0000256" key="9">
    <source>
        <dbReference type="ARBA" id="ARBA00022723"/>
    </source>
</evidence>
<dbReference type="GO" id="GO:0000287">
    <property type="term" value="F:magnesium ion binding"/>
    <property type="evidence" value="ECO:0007669"/>
    <property type="project" value="TreeGrafter"/>
</dbReference>
<comment type="similarity">
    <text evidence="4">Belongs to the purine/pyrimidine phosphoribosyltransferase family.</text>
</comment>
<feature type="domain" description="Phosphoribosyltransferase" evidence="13">
    <location>
        <begin position="10"/>
        <end position="152"/>
    </location>
</feature>
<dbReference type="InterPro" id="IPR000836">
    <property type="entry name" value="PRTase_dom"/>
</dbReference>
<evidence type="ECO:0000256" key="10">
    <source>
        <dbReference type="ARBA" id="ARBA00022726"/>
    </source>
</evidence>
<name>A0A382Y0V5_9ZZZZ</name>
<dbReference type="EC" id="2.4.2.8" evidence="5"/>
<dbReference type="Gene3D" id="3.40.50.2020">
    <property type="match status" value="1"/>
</dbReference>
<accession>A0A382Y0V5</accession>
<evidence type="ECO:0000256" key="5">
    <source>
        <dbReference type="ARBA" id="ARBA00011895"/>
    </source>
</evidence>
<evidence type="ECO:0000256" key="8">
    <source>
        <dbReference type="ARBA" id="ARBA00022679"/>
    </source>
</evidence>
<dbReference type="GO" id="GO:0032263">
    <property type="term" value="P:GMP salvage"/>
    <property type="evidence" value="ECO:0007669"/>
    <property type="project" value="TreeGrafter"/>
</dbReference>
<dbReference type="InterPro" id="IPR005904">
    <property type="entry name" value="Hxn_phspho_trans"/>
</dbReference>
<dbReference type="GO" id="GO:0032264">
    <property type="term" value="P:IMP salvage"/>
    <property type="evidence" value="ECO:0007669"/>
    <property type="project" value="TreeGrafter"/>
</dbReference>
<dbReference type="InterPro" id="IPR029057">
    <property type="entry name" value="PRTase-like"/>
</dbReference>
<protein>
    <recommendedName>
        <fullName evidence="5">hypoxanthine phosphoribosyltransferase</fullName>
        <ecNumber evidence="5">2.4.2.8</ecNumber>
    </recommendedName>
</protein>
<dbReference type="NCBIfam" id="TIGR01203">
    <property type="entry name" value="HGPRTase"/>
    <property type="match status" value="1"/>
</dbReference>
<evidence type="ECO:0000256" key="11">
    <source>
        <dbReference type="ARBA" id="ARBA00022741"/>
    </source>
</evidence>
<gene>
    <name evidence="14" type="ORF">METZ01_LOCUS429841</name>
</gene>
<keyword evidence="6" id="KW-0963">Cytoplasm</keyword>
<evidence type="ECO:0000259" key="13">
    <source>
        <dbReference type="Pfam" id="PF00156"/>
    </source>
</evidence>
<evidence type="ECO:0000256" key="6">
    <source>
        <dbReference type="ARBA" id="ARBA00022490"/>
    </source>
</evidence>
<dbReference type="SUPFAM" id="SSF53271">
    <property type="entry name" value="PRTase-like"/>
    <property type="match status" value="1"/>
</dbReference>
<proteinExistence type="inferred from homology"/>
<sequence>MNITPLISAKEIAKRVSEIGQDISSDYQDTVTLISVLKGSICFMADLLRAIDLDVTIDFISISSYEGVLKGNISLHDNSIEDIKGKHVILVEDVVDSGRTLSFLIELLSRKKPKSIKVCTLLDKPAMREIEVPLRYVGFEIADYFVVGYGLDVNQKYRNLPYIGYIAQ</sequence>
<dbReference type="GO" id="GO:0004422">
    <property type="term" value="F:hypoxanthine phosphoribosyltransferase activity"/>
    <property type="evidence" value="ECO:0007669"/>
    <property type="project" value="InterPro"/>
</dbReference>
<keyword evidence="8" id="KW-0808">Transferase</keyword>
<dbReference type="GO" id="GO:0005829">
    <property type="term" value="C:cytosol"/>
    <property type="evidence" value="ECO:0007669"/>
    <property type="project" value="TreeGrafter"/>
</dbReference>
<organism evidence="14">
    <name type="scientific">marine metagenome</name>
    <dbReference type="NCBI Taxonomy" id="408172"/>
    <lineage>
        <taxon>unclassified sequences</taxon>
        <taxon>metagenomes</taxon>
        <taxon>ecological metagenomes</taxon>
    </lineage>
</organism>
<dbReference type="GO" id="GO:0006166">
    <property type="term" value="P:purine ribonucleoside salvage"/>
    <property type="evidence" value="ECO:0007669"/>
    <property type="project" value="UniProtKB-KW"/>
</dbReference>
<dbReference type="GO" id="GO:0046100">
    <property type="term" value="P:hypoxanthine metabolic process"/>
    <property type="evidence" value="ECO:0007669"/>
    <property type="project" value="TreeGrafter"/>
</dbReference>
<dbReference type="AlphaFoldDB" id="A0A382Y0V5"/>
<comment type="subcellular location">
    <subcellularLocation>
        <location evidence="2">Cytoplasm</location>
    </subcellularLocation>
</comment>
<dbReference type="EMBL" id="UINC01172094">
    <property type="protein sequence ID" value="SVD76987.1"/>
    <property type="molecule type" value="Genomic_DNA"/>
</dbReference>
<keyword evidence="10" id="KW-0660">Purine salvage</keyword>
<evidence type="ECO:0000256" key="4">
    <source>
        <dbReference type="ARBA" id="ARBA00008391"/>
    </source>
</evidence>
<dbReference type="PANTHER" id="PTHR43340:SF1">
    <property type="entry name" value="HYPOXANTHINE PHOSPHORIBOSYLTRANSFERASE"/>
    <property type="match status" value="1"/>
</dbReference>
<comment type="cofactor">
    <cofactor evidence="1">
        <name>Mg(2+)</name>
        <dbReference type="ChEBI" id="CHEBI:18420"/>
    </cofactor>
</comment>
<evidence type="ECO:0000256" key="1">
    <source>
        <dbReference type="ARBA" id="ARBA00001946"/>
    </source>
</evidence>
<evidence type="ECO:0000313" key="14">
    <source>
        <dbReference type="EMBL" id="SVD76987.1"/>
    </source>
</evidence>
<keyword evidence="11" id="KW-0547">Nucleotide-binding</keyword>
<evidence type="ECO:0000256" key="7">
    <source>
        <dbReference type="ARBA" id="ARBA00022676"/>
    </source>
</evidence>
<keyword evidence="12" id="KW-0460">Magnesium</keyword>